<keyword evidence="11" id="KW-1185">Reference proteome</keyword>
<feature type="domain" description="Cation efflux protein transmembrane" evidence="8">
    <location>
        <begin position="32"/>
        <end position="223"/>
    </location>
</feature>
<dbReference type="OrthoDB" id="9806522at2"/>
<keyword evidence="6 7" id="KW-0472">Membrane</keyword>
<dbReference type="PANTHER" id="PTHR43840:SF15">
    <property type="entry name" value="MITOCHONDRIAL METAL TRANSPORTER 1-RELATED"/>
    <property type="match status" value="1"/>
</dbReference>
<dbReference type="NCBIfam" id="TIGR01297">
    <property type="entry name" value="CDF"/>
    <property type="match status" value="1"/>
</dbReference>
<evidence type="ECO:0000256" key="7">
    <source>
        <dbReference type="SAM" id="Phobius"/>
    </source>
</evidence>
<evidence type="ECO:0000313" key="11">
    <source>
        <dbReference type="Proteomes" id="UP001154420"/>
    </source>
</evidence>
<comment type="caution">
    <text evidence="10">The sequence shown here is derived from an EMBL/GenBank/DDBJ whole genome shotgun (WGS) entry which is preliminary data.</text>
</comment>
<dbReference type="InterPro" id="IPR027469">
    <property type="entry name" value="Cation_efflux_TMD_sf"/>
</dbReference>
<dbReference type="InterPro" id="IPR050291">
    <property type="entry name" value="CDF_Transporter"/>
</dbReference>
<keyword evidence="5 7" id="KW-1133">Transmembrane helix</keyword>
<dbReference type="FunFam" id="1.20.1510.10:FF:000006">
    <property type="entry name" value="Divalent cation efflux transporter"/>
    <property type="match status" value="1"/>
</dbReference>
<evidence type="ECO:0000259" key="8">
    <source>
        <dbReference type="Pfam" id="PF01545"/>
    </source>
</evidence>
<dbReference type="InterPro" id="IPR002524">
    <property type="entry name" value="Cation_efflux"/>
</dbReference>
<protein>
    <submittedName>
        <fullName evidence="10">Cation transporter</fullName>
    </submittedName>
</protein>
<dbReference type="InterPro" id="IPR058533">
    <property type="entry name" value="Cation_efflux_TM"/>
</dbReference>
<dbReference type="GO" id="GO:0016020">
    <property type="term" value="C:membrane"/>
    <property type="evidence" value="ECO:0007669"/>
    <property type="project" value="UniProtKB-SubCell"/>
</dbReference>
<feature type="transmembrane region" description="Helical" evidence="7">
    <location>
        <begin position="132"/>
        <end position="151"/>
    </location>
</feature>
<feature type="transmembrane region" description="Helical" evidence="7">
    <location>
        <begin position="24"/>
        <end position="43"/>
    </location>
</feature>
<feature type="domain" description="Cation efflux protein cytoplasmic" evidence="9">
    <location>
        <begin position="230"/>
        <end position="305"/>
    </location>
</feature>
<dbReference type="InterPro" id="IPR027470">
    <property type="entry name" value="Cation_efflux_CTD"/>
</dbReference>
<reference evidence="10" key="1">
    <citation type="submission" date="2018-09" db="EMBL/GenBank/DDBJ databases">
        <title>Murine metabolic-syndrome-specific gut microbial biobank.</title>
        <authorList>
            <person name="Liu C."/>
        </authorList>
    </citation>
    <scope>NUCLEOTIDE SEQUENCE</scope>
    <source>
        <strain evidence="10">D42-62</strain>
    </source>
</reference>
<evidence type="ECO:0000256" key="5">
    <source>
        <dbReference type="ARBA" id="ARBA00022989"/>
    </source>
</evidence>
<dbReference type="Pfam" id="PF16916">
    <property type="entry name" value="ZT_dimer"/>
    <property type="match status" value="1"/>
</dbReference>
<evidence type="ECO:0000256" key="6">
    <source>
        <dbReference type="ARBA" id="ARBA00023136"/>
    </source>
</evidence>
<evidence type="ECO:0000256" key="4">
    <source>
        <dbReference type="ARBA" id="ARBA00022692"/>
    </source>
</evidence>
<feature type="transmembrane region" description="Helical" evidence="7">
    <location>
        <begin position="195"/>
        <end position="215"/>
    </location>
</feature>
<evidence type="ECO:0000256" key="3">
    <source>
        <dbReference type="ARBA" id="ARBA00022448"/>
    </source>
</evidence>
<dbReference type="SUPFAM" id="SSF161111">
    <property type="entry name" value="Cation efflux protein transmembrane domain-like"/>
    <property type="match status" value="1"/>
</dbReference>
<dbReference type="InterPro" id="IPR036837">
    <property type="entry name" value="Cation_efflux_CTD_sf"/>
</dbReference>
<dbReference type="Gene3D" id="3.30.70.1350">
    <property type="entry name" value="Cation efflux protein, cytoplasmic domain"/>
    <property type="match status" value="1"/>
</dbReference>
<evidence type="ECO:0000256" key="1">
    <source>
        <dbReference type="ARBA" id="ARBA00004141"/>
    </source>
</evidence>
<feature type="transmembrane region" description="Helical" evidence="7">
    <location>
        <begin position="172"/>
        <end position="189"/>
    </location>
</feature>
<dbReference type="Gene3D" id="1.20.1510.10">
    <property type="entry name" value="Cation efflux protein transmembrane domain"/>
    <property type="match status" value="1"/>
</dbReference>
<dbReference type="PANTHER" id="PTHR43840">
    <property type="entry name" value="MITOCHONDRIAL METAL TRANSPORTER 1-RELATED"/>
    <property type="match status" value="1"/>
</dbReference>
<evidence type="ECO:0000259" key="9">
    <source>
        <dbReference type="Pfam" id="PF16916"/>
    </source>
</evidence>
<keyword evidence="3" id="KW-0813">Transport</keyword>
<dbReference type="AlphaFoldDB" id="A0A9X5BGQ6"/>
<feature type="transmembrane region" description="Helical" evidence="7">
    <location>
        <begin position="95"/>
        <end position="112"/>
    </location>
</feature>
<evidence type="ECO:0000313" key="10">
    <source>
        <dbReference type="EMBL" id="NBJ93404.1"/>
    </source>
</evidence>
<evidence type="ECO:0000256" key="2">
    <source>
        <dbReference type="ARBA" id="ARBA00008114"/>
    </source>
</evidence>
<keyword evidence="4 7" id="KW-0812">Transmembrane</keyword>
<proteinExistence type="inferred from homology"/>
<dbReference type="GO" id="GO:0008324">
    <property type="term" value="F:monoatomic cation transmembrane transporter activity"/>
    <property type="evidence" value="ECO:0007669"/>
    <property type="project" value="InterPro"/>
</dbReference>
<dbReference type="SUPFAM" id="SSF160240">
    <property type="entry name" value="Cation efflux protein cytoplasmic domain-like"/>
    <property type="match status" value="2"/>
</dbReference>
<sequence length="390" mass="42733">MVSILAKLLIKDYKSTADIKVRQAYGMLCGAVGIVLNIFLFLVKFTAGQLSASIAITADAFNNLSDAGSSIITLVGFRMAGQKPDHDHPFGHGRIEYIAGLLVAVIILLMGVELFKSSLDKILHPAPVDASAPVLFILAVSIGVKLYMFGYNSRISKKIDSAAMMATAKDSISDSISTLVVLLTTLLTFLTDIQIDGWCGILVAAFVFWTGVGAMRDTVSPLLGQPPEPGFVKRVEEIIMEYKKEGVLGIHDLVVHNYGPGRVMLSVHVEVPSSGDILVLHDMIDLIEHRLAHELNCSAVIHMDPVCVNDERTNQIKEDVAKIVNEMEGNVTFHDFRIVHGPTHTNLIFDVVVPFDYTLSDGEVVDYLKNKINQINKKYIVVIEVDKAYA</sequence>
<gene>
    <name evidence="10" type="ORF">D5281_12575</name>
</gene>
<dbReference type="Pfam" id="PF01545">
    <property type="entry name" value="Cation_efflux"/>
    <property type="match status" value="1"/>
</dbReference>
<comment type="subcellular location">
    <subcellularLocation>
        <location evidence="1">Membrane</location>
        <topology evidence="1">Multi-pass membrane protein</topology>
    </subcellularLocation>
</comment>
<name>A0A9X5BGQ6_9FIRM</name>
<dbReference type="RefSeq" id="WP_160560532.1">
    <property type="nucleotide sequence ID" value="NZ_QZDT01000019.1"/>
</dbReference>
<dbReference type="Proteomes" id="UP001154420">
    <property type="component" value="Unassembled WGS sequence"/>
</dbReference>
<comment type="similarity">
    <text evidence="2">Belongs to the cation diffusion facilitator (CDF) transporter (TC 2.A.4) family.</text>
</comment>
<organism evidence="10 11">
    <name type="scientific">Parablautia muri</name>
    <dbReference type="NCBI Taxonomy" id="2320879"/>
    <lineage>
        <taxon>Bacteria</taxon>
        <taxon>Bacillati</taxon>
        <taxon>Bacillota</taxon>
        <taxon>Clostridia</taxon>
        <taxon>Lachnospirales</taxon>
        <taxon>Lachnospiraceae</taxon>
        <taxon>Parablautia</taxon>
    </lineage>
</organism>
<accession>A0A9X5BGQ6</accession>
<dbReference type="EMBL" id="QZDT01000019">
    <property type="protein sequence ID" value="NBJ93404.1"/>
    <property type="molecule type" value="Genomic_DNA"/>
</dbReference>